<sequence>MLSSLHRDAAVSAILRAIGLNARQAKSVLARLPGPADGAVPDGPRPPKSQRPGAASSAA</sequence>
<evidence type="ECO:0000313" key="3">
    <source>
        <dbReference type="Proteomes" id="UP001152604"/>
    </source>
</evidence>
<dbReference type="Proteomes" id="UP001152604">
    <property type="component" value="Unassembled WGS sequence"/>
</dbReference>
<keyword evidence="3" id="KW-1185">Reference proteome</keyword>
<name>A0ABM9E956_9HYPH</name>
<dbReference type="EMBL" id="CAKXZS010000034">
    <property type="protein sequence ID" value="CAH2405697.1"/>
    <property type="molecule type" value="Genomic_DNA"/>
</dbReference>
<feature type="region of interest" description="Disordered" evidence="1">
    <location>
        <begin position="32"/>
        <end position="59"/>
    </location>
</feature>
<proteinExistence type="predicted"/>
<evidence type="ECO:0000256" key="1">
    <source>
        <dbReference type="SAM" id="MobiDB-lite"/>
    </source>
</evidence>
<feature type="compositionally biased region" description="Low complexity" evidence="1">
    <location>
        <begin position="33"/>
        <end position="42"/>
    </location>
</feature>
<comment type="caution">
    <text evidence="2">The sequence shown here is derived from an EMBL/GenBank/DDBJ whole genome shotgun (WGS) entry which is preliminary data.</text>
</comment>
<reference evidence="2" key="1">
    <citation type="submission" date="2022-03" db="EMBL/GenBank/DDBJ databases">
        <authorList>
            <person name="Brunel B."/>
        </authorList>
    </citation>
    <scope>NUCLEOTIDE SEQUENCE</scope>
    <source>
        <strain evidence="2">STM4922sample</strain>
    </source>
</reference>
<organism evidence="2 3">
    <name type="scientific">Mesorhizobium ventifaucium</name>
    <dbReference type="NCBI Taxonomy" id="666020"/>
    <lineage>
        <taxon>Bacteria</taxon>
        <taxon>Pseudomonadati</taxon>
        <taxon>Pseudomonadota</taxon>
        <taxon>Alphaproteobacteria</taxon>
        <taxon>Hyphomicrobiales</taxon>
        <taxon>Phyllobacteriaceae</taxon>
        <taxon>Mesorhizobium</taxon>
    </lineage>
</organism>
<evidence type="ECO:0000313" key="2">
    <source>
        <dbReference type="EMBL" id="CAH2405697.1"/>
    </source>
</evidence>
<accession>A0ABM9E956</accession>
<gene>
    <name evidence="2" type="ORF">MES4922_40388</name>
</gene>
<protein>
    <submittedName>
        <fullName evidence="2">Uncharacterized protein</fullName>
    </submittedName>
</protein>